<name>A0A0R1NV81_9LACO</name>
<evidence type="ECO:0000313" key="1">
    <source>
        <dbReference type="EMBL" id="KRL20280.1"/>
    </source>
</evidence>
<comment type="caution">
    <text evidence="1">The sequence shown here is derived from an EMBL/GenBank/DDBJ whole genome shotgun (WGS) entry which is preliminary data.</text>
</comment>
<evidence type="ECO:0000313" key="2">
    <source>
        <dbReference type="Proteomes" id="UP000051439"/>
    </source>
</evidence>
<protein>
    <submittedName>
        <fullName evidence="1">Uncharacterized protein</fullName>
    </submittedName>
</protein>
<dbReference type="AlphaFoldDB" id="A0A0R1NV81"/>
<keyword evidence="2" id="KW-1185">Reference proteome</keyword>
<accession>A0A0R1NV81</accession>
<proteinExistence type="predicted"/>
<sequence>MNNSGYTETFKTGEIISQHHLNLKTNTFAKNLPLVDSDQICPYDGSKMRIKLPSKASMDNWNEDEVCPKCNHIIFEKYNRGKLCSCINCTKRRAAEKKRLKTNLLDAQGDKRELVTLTSQDYLDLAVILQQLNAKSLKKIGVYSEHRRIGFDKVRVERLVAHHLLVVSEDSNNNALKILSDGSIEYDEASVNWHVWVTDDSDDNSRLLDELKNPNKINLLSDQEADDIYLQLARKELLKIFVMELETHRFDINSTDVSNLEIAIDHWLAFLTPAQIYAVIWRSVRHVNDERTKGTLGNYKYHLIHFIIKEGDYLITYLSDQGEEIKPYNFPRKVEKDLDTIIFFDQMIFLPNWFARKVPLSQGIVEMKNPRCLVGNTLEKISMQRITNLESIVAIVQDARWFKETDYGVVVNDGNVSWLFAEQLEVFNLMKAKGAVVNSHSRWLPEEFDYCINDFYSFRFIRHLLQALKNSTALNVTEDKSTMW</sequence>
<organism evidence="1 2">
    <name type="scientific">Lentilactobacillus kisonensis DSM 19906 = JCM 15041</name>
    <dbReference type="NCBI Taxonomy" id="1423766"/>
    <lineage>
        <taxon>Bacteria</taxon>
        <taxon>Bacillati</taxon>
        <taxon>Bacillota</taxon>
        <taxon>Bacilli</taxon>
        <taxon>Lactobacillales</taxon>
        <taxon>Lactobacillaceae</taxon>
        <taxon>Lentilactobacillus</taxon>
    </lineage>
</organism>
<dbReference type="Proteomes" id="UP000051439">
    <property type="component" value="Unassembled WGS sequence"/>
</dbReference>
<dbReference type="PATRIC" id="fig|1423766.4.peg.1846"/>
<dbReference type="EMBL" id="AZEB01000032">
    <property type="protein sequence ID" value="KRL20280.1"/>
    <property type="molecule type" value="Genomic_DNA"/>
</dbReference>
<gene>
    <name evidence="1" type="ORF">FC98_GL001784</name>
</gene>
<dbReference type="RefSeq" id="WP_056949630.1">
    <property type="nucleotide sequence ID" value="NZ_AZEB01000032.1"/>
</dbReference>
<reference evidence="1 2" key="1">
    <citation type="journal article" date="2015" name="Genome Announc.">
        <title>Expanding the biotechnology potential of lactobacilli through comparative genomics of 213 strains and associated genera.</title>
        <authorList>
            <person name="Sun Z."/>
            <person name="Harris H.M."/>
            <person name="McCann A."/>
            <person name="Guo C."/>
            <person name="Argimon S."/>
            <person name="Zhang W."/>
            <person name="Yang X."/>
            <person name="Jeffery I.B."/>
            <person name="Cooney J.C."/>
            <person name="Kagawa T.F."/>
            <person name="Liu W."/>
            <person name="Song Y."/>
            <person name="Salvetti E."/>
            <person name="Wrobel A."/>
            <person name="Rasinkangas P."/>
            <person name="Parkhill J."/>
            <person name="Rea M.C."/>
            <person name="O'Sullivan O."/>
            <person name="Ritari J."/>
            <person name="Douillard F.P."/>
            <person name="Paul Ross R."/>
            <person name="Yang R."/>
            <person name="Briner A.E."/>
            <person name="Felis G.E."/>
            <person name="de Vos W.M."/>
            <person name="Barrangou R."/>
            <person name="Klaenhammer T.R."/>
            <person name="Caufield P.W."/>
            <person name="Cui Y."/>
            <person name="Zhang H."/>
            <person name="O'Toole P.W."/>
        </authorList>
    </citation>
    <scope>NUCLEOTIDE SEQUENCE [LARGE SCALE GENOMIC DNA]</scope>
    <source>
        <strain evidence="1 2">DSM 19906</strain>
    </source>
</reference>